<protein>
    <submittedName>
        <fullName evidence="2">Uncharacterized protein</fullName>
    </submittedName>
</protein>
<sequence>MKKSEWNDEQLEHLLSQMPIVKDNRDPREIYQSISSKVKRKKKNTWIIPSLATAAALALIVLIGPSFLNTSFDTSQGGGNQESSSEDINMTMVTDAPKEENGAPKMTTITNDDSANRELAITSIEEPASYVIRDYMDKKLFTFGVPDPMVHTVIPVSVLVDWSDQSHIGLLPDVIQKVNDKLISSEYNTQFPLAQYTFTEKQNEDGTKNIILDFGQDRNPESFASAESMAFWGAVKETFRWFDDTYKEIEFHQNGKQGVMIGQSGIVETSYKLEKAGKRAYFMYVPFENGRKFLVPNEVTGKSSTFSDALETMRNNIEIGSFVLQPTILQSVNFEIDETDSQNATITFTEDTILENSDTFVFMIEAIMLTAKEFGYQTVTFNNANIDFIGSWDLTGVENTVPIAPNPITLD</sequence>
<evidence type="ECO:0000256" key="1">
    <source>
        <dbReference type="SAM" id="Phobius"/>
    </source>
</evidence>
<feature type="transmembrane region" description="Helical" evidence="1">
    <location>
        <begin position="46"/>
        <end position="68"/>
    </location>
</feature>
<name>A0ABR9QPE7_9BACI</name>
<organism evidence="2 3">
    <name type="scientific">Litchfieldia luteola</name>
    <dbReference type="NCBI Taxonomy" id="682179"/>
    <lineage>
        <taxon>Bacteria</taxon>
        <taxon>Bacillati</taxon>
        <taxon>Bacillota</taxon>
        <taxon>Bacilli</taxon>
        <taxon>Bacillales</taxon>
        <taxon>Bacillaceae</taxon>
        <taxon>Litchfieldia</taxon>
    </lineage>
</organism>
<evidence type="ECO:0000313" key="2">
    <source>
        <dbReference type="EMBL" id="MBE4910329.1"/>
    </source>
</evidence>
<accession>A0ABR9QPE7</accession>
<proteinExistence type="predicted"/>
<dbReference type="EMBL" id="JADCLJ010000024">
    <property type="protein sequence ID" value="MBE4910329.1"/>
    <property type="molecule type" value="Genomic_DNA"/>
</dbReference>
<keyword evidence="1" id="KW-1133">Transmembrane helix</keyword>
<comment type="caution">
    <text evidence="2">The sequence shown here is derived from an EMBL/GenBank/DDBJ whole genome shotgun (WGS) entry which is preliminary data.</text>
</comment>
<gene>
    <name evidence="2" type="ORF">IMZ08_20015</name>
</gene>
<reference evidence="2 3" key="1">
    <citation type="submission" date="2020-10" db="EMBL/GenBank/DDBJ databases">
        <title>Bacillus sp. HD4P25, an endophyte from a halophyte.</title>
        <authorList>
            <person name="Sun J.-Q."/>
        </authorList>
    </citation>
    <scope>NUCLEOTIDE SEQUENCE [LARGE SCALE GENOMIC DNA]</scope>
    <source>
        <strain evidence="2 3">YIM 93174</strain>
    </source>
</reference>
<keyword evidence="1" id="KW-0812">Transmembrane</keyword>
<keyword evidence="3" id="KW-1185">Reference proteome</keyword>
<evidence type="ECO:0000313" key="3">
    <source>
        <dbReference type="Proteomes" id="UP001516662"/>
    </source>
</evidence>
<keyword evidence="1" id="KW-0472">Membrane</keyword>
<dbReference type="Proteomes" id="UP001516662">
    <property type="component" value="Unassembled WGS sequence"/>
</dbReference>
<dbReference type="RefSeq" id="WP_193539575.1">
    <property type="nucleotide sequence ID" value="NZ_JADCLJ010000024.1"/>
</dbReference>